<name>A0A7J9EWF0_9ROSI</name>
<proteinExistence type="predicted"/>
<accession>A0A7J9EWF0</accession>
<feature type="region of interest" description="Disordered" evidence="1">
    <location>
        <begin position="101"/>
        <end position="128"/>
    </location>
</feature>
<evidence type="ECO:0000256" key="1">
    <source>
        <dbReference type="SAM" id="MobiDB-lite"/>
    </source>
</evidence>
<feature type="compositionally biased region" description="Basic and acidic residues" evidence="1">
    <location>
        <begin position="101"/>
        <end position="125"/>
    </location>
</feature>
<keyword evidence="3" id="KW-1185">Reference proteome</keyword>
<dbReference type="Proteomes" id="UP000593568">
    <property type="component" value="Unassembled WGS sequence"/>
</dbReference>
<gene>
    <name evidence="2" type="ORF">Gotri_005382</name>
</gene>
<dbReference type="AlphaFoldDB" id="A0A7J9EWF0"/>
<evidence type="ECO:0000313" key="2">
    <source>
        <dbReference type="EMBL" id="MBA0777347.1"/>
    </source>
</evidence>
<comment type="caution">
    <text evidence="2">The sequence shown here is derived from an EMBL/GenBank/DDBJ whole genome shotgun (WGS) entry which is preliminary data.</text>
</comment>
<organism evidence="2 3">
    <name type="scientific">Gossypium trilobum</name>
    <dbReference type="NCBI Taxonomy" id="34281"/>
    <lineage>
        <taxon>Eukaryota</taxon>
        <taxon>Viridiplantae</taxon>
        <taxon>Streptophyta</taxon>
        <taxon>Embryophyta</taxon>
        <taxon>Tracheophyta</taxon>
        <taxon>Spermatophyta</taxon>
        <taxon>Magnoliopsida</taxon>
        <taxon>eudicotyledons</taxon>
        <taxon>Gunneridae</taxon>
        <taxon>Pentapetalae</taxon>
        <taxon>rosids</taxon>
        <taxon>malvids</taxon>
        <taxon>Malvales</taxon>
        <taxon>Malvaceae</taxon>
        <taxon>Malvoideae</taxon>
        <taxon>Gossypium</taxon>
    </lineage>
</organism>
<sequence>MAGMLPGVECARRRRIHQTGALSDSPTPPPYRFPRKSSSCLQVLSLFLYSSISLQRLYCVVIDYSYFLIWDVNILKQRSILDEACEDEELGGIAREAKKRLDERLRSQPKRQNSDENGMKGELQSKKKIVSWPKLSWRKC</sequence>
<reference evidence="2 3" key="1">
    <citation type="journal article" date="2019" name="Genome Biol. Evol.">
        <title>Insights into the evolution of the New World diploid cottons (Gossypium, subgenus Houzingenia) based on genome sequencing.</title>
        <authorList>
            <person name="Grover C.E."/>
            <person name="Arick M.A. 2nd"/>
            <person name="Thrash A."/>
            <person name="Conover J.L."/>
            <person name="Sanders W.S."/>
            <person name="Peterson D.G."/>
            <person name="Frelichowski J.E."/>
            <person name="Scheffler J.A."/>
            <person name="Scheffler B.E."/>
            <person name="Wendel J.F."/>
        </authorList>
    </citation>
    <scope>NUCLEOTIDE SEQUENCE [LARGE SCALE GENOMIC DNA]</scope>
    <source>
        <strain evidence="2">8</strain>
        <tissue evidence="2">Leaf</tissue>
    </source>
</reference>
<evidence type="ECO:0000313" key="3">
    <source>
        <dbReference type="Proteomes" id="UP000593568"/>
    </source>
</evidence>
<dbReference type="EMBL" id="JABEZW010000010">
    <property type="protein sequence ID" value="MBA0777347.1"/>
    <property type="molecule type" value="Genomic_DNA"/>
</dbReference>
<protein>
    <submittedName>
        <fullName evidence="2">Uncharacterized protein</fullName>
    </submittedName>
</protein>